<dbReference type="InterPro" id="IPR015915">
    <property type="entry name" value="Kelch-typ_b-propeller"/>
</dbReference>
<feature type="region of interest" description="Disordered" evidence="4">
    <location>
        <begin position="274"/>
        <end position="294"/>
    </location>
</feature>
<evidence type="ECO:0000256" key="3">
    <source>
        <dbReference type="SAM" id="Coils"/>
    </source>
</evidence>
<dbReference type="SUPFAM" id="SSF117281">
    <property type="entry name" value="Kelch motif"/>
    <property type="match status" value="1"/>
</dbReference>
<name>A0A830HDN9_9CHLO</name>
<evidence type="ECO:0000313" key="5">
    <source>
        <dbReference type="EMBL" id="GHP03940.1"/>
    </source>
</evidence>
<reference evidence="5" key="1">
    <citation type="submission" date="2020-10" db="EMBL/GenBank/DDBJ databases">
        <title>Unveiling of a novel bifunctional photoreceptor, Dualchrome1, isolated from a cosmopolitan green alga.</title>
        <authorList>
            <person name="Suzuki S."/>
            <person name="Kawachi M."/>
        </authorList>
    </citation>
    <scope>NUCLEOTIDE SEQUENCE</scope>
    <source>
        <strain evidence="5">NIES 2893</strain>
    </source>
</reference>
<dbReference type="OrthoDB" id="10251809at2759"/>
<keyword evidence="1" id="KW-0880">Kelch repeat</keyword>
<evidence type="ECO:0000313" key="6">
    <source>
        <dbReference type="Proteomes" id="UP000660262"/>
    </source>
</evidence>
<evidence type="ECO:0000256" key="4">
    <source>
        <dbReference type="SAM" id="MobiDB-lite"/>
    </source>
</evidence>
<keyword evidence="6" id="KW-1185">Reference proteome</keyword>
<dbReference type="Gene3D" id="2.120.10.80">
    <property type="entry name" value="Kelch-type beta propeller"/>
    <property type="match status" value="2"/>
</dbReference>
<proteinExistence type="predicted"/>
<dbReference type="Proteomes" id="UP000660262">
    <property type="component" value="Unassembled WGS sequence"/>
</dbReference>
<sequence length="549" mass="58603">MEEETAVSDAHANEPLDVSWVRVTTTMPEESDNQEEGRDLQEEDSLPETRQLGTGVWAHASAALQDTSELFVYGGYNAVAQNARRETPNALILDLCTLKWRRVPPPPPEGRDGKPAARAFHSAVVAPGGRVVVFGGRDGAGRRTDAVLCFDRNTSMWTSPKCGGRTPPPPMEAHGAAMVGATTMAVVGGWLGADLGWSRQVYFLDVETWTWSRDAMHAANRTPRSNVELTPQRSEHALVPGAAPWCLHVVGGIGENGPSTDVWSLDTVAMSWRCNNDDDSQASPSPSPSPPLSSSRSLPFALAGHAAACKPGIAWIFGGCEGAAWGQHANRIYGDTLVCVAAEESHTTRLERLPVRTLTEAPQPRAHHTITYAPGADALLLYGGCDGADVFPGLWVAHVPTVRAAGTAFSPSSPSLSNAPRLHRSLLHGEALAARDAADAAFRAKAAGVLETLLERVANARSDALTAKAFYERTVPWMEEERARLEEELARMADEVSACASREAQLRADIDAVVTAQAAGPPQPPPVLELPPEIEEEMMRLEAGGGGPS</sequence>
<evidence type="ECO:0000256" key="2">
    <source>
        <dbReference type="ARBA" id="ARBA00022737"/>
    </source>
</evidence>
<accession>A0A830HDN9</accession>
<keyword evidence="2" id="KW-0677">Repeat</keyword>
<dbReference type="Pfam" id="PF24681">
    <property type="entry name" value="Kelch_KLHDC2_KLHL20_DRC7"/>
    <property type="match status" value="1"/>
</dbReference>
<organism evidence="5 6">
    <name type="scientific">Pycnococcus provasolii</name>
    <dbReference type="NCBI Taxonomy" id="41880"/>
    <lineage>
        <taxon>Eukaryota</taxon>
        <taxon>Viridiplantae</taxon>
        <taxon>Chlorophyta</taxon>
        <taxon>Pseudoscourfieldiophyceae</taxon>
        <taxon>Pseudoscourfieldiales</taxon>
        <taxon>Pycnococcaceae</taxon>
        <taxon>Pycnococcus</taxon>
    </lineage>
</organism>
<dbReference type="EMBL" id="BNJQ01000006">
    <property type="protein sequence ID" value="GHP03940.1"/>
    <property type="molecule type" value="Genomic_DNA"/>
</dbReference>
<comment type="caution">
    <text evidence="5">The sequence shown here is derived from an EMBL/GenBank/DDBJ whole genome shotgun (WGS) entry which is preliminary data.</text>
</comment>
<gene>
    <name evidence="5" type="ORF">PPROV_000269400</name>
</gene>
<dbReference type="PANTHER" id="PTHR46093">
    <property type="entry name" value="ACYL-COA-BINDING DOMAIN-CONTAINING PROTEIN 5"/>
    <property type="match status" value="1"/>
</dbReference>
<dbReference type="AlphaFoldDB" id="A0A830HDN9"/>
<feature type="region of interest" description="Disordered" evidence="4">
    <location>
        <begin position="1"/>
        <end position="46"/>
    </location>
</feature>
<evidence type="ECO:0000256" key="1">
    <source>
        <dbReference type="ARBA" id="ARBA00022441"/>
    </source>
</evidence>
<protein>
    <submittedName>
        <fullName evidence="5">Uncharacterized protein</fullName>
    </submittedName>
</protein>
<keyword evidence="3" id="KW-0175">Coiled coil</keyword>
<feature type="coiled-coil region" evidence="3">
    <location>
        <begin position="468"/>
        <end position="502"/>
    </location>
</feature>
<dbReference type="PANTHER" id="PTHR46093:SF18">
    <property type="entry name" value="FIBRONECTIN TYPE-III DOMAIN-CONTAINING PROTEIN"/>
    <property type="match status" value="1"/>
</dbReference>